<protein>
    <submittedName>
        <fullName evidence="5">Acyltransferase family protein</fullName>
        <ecNumber evidence="5">2.3.1.-</ecNumber>
    </submittedName>
</protein>
<feature type="transmembrane region" description="Helical" evidence="2">
    <location>
        <begin position="90"/>
        <end position="108"/>
    </location>
</feature>
<dbReference type="InterPro" id="IPR002656">
    <property type="entry name" value="Acyl_transf_3_dom"/>
</dbReference>
<keyword evidence="5" id="KW-0808">Transferase</keyword>
<comment type="caution">
    <text evidence="5">The sequence shown here is derived from an EMBL/GenBank/DDBJ whole genome shotgun (WGS) entry which is preliminary data.</text>
</comment>
<proteinExistence type="predicted"/>
<feature type="transmembrane region" description="Helical" evidence="2">
    <location>
        <begin position="245"/>
        <end position="264"/>
    </location>
</feature>
<dbReference type="Proteomes" id="UP001339911">
    <property type="component" value="Unassembled WGS sequence"/>
</dbReference>
<dbReference type="EC" id="2.3.1.-" evidence="5"/>
<dbReference type="PANTHER" id="PTHR23028:SF53">
    <property type="entry name" value="ACYL_TRANSF_3 DOMAIN-CONTAINING PROTEIN"/>
    <property type="match status" value="1"/>
</dbReference>
<feature type="transmembrane region" description="Helical" evidence="2">
    <location>
        <begin position="356"/>
        <end position="376"/>
    </location>
</feature>
<dbReference type="InterPro" id="IPR043968">
    <property type="entry name" value="SGNH"/>
</dbReference>
<keyword evidence="5" id="KW-0012">Acyltransferase</keyword>
<feature type="transmembrane region" description="Helical" evidence="2">
    <location>
        <begin position="26"/>
        <end position="47"/>
    </location>
</feature>
<dbReference type="EMBL" id="JAZGQL010000042">
    <property type="protein sequence ID" value="MEE6312065.1"/>
    <property type="molecule type" value="Genomic_DNA"/>
</dbReference>
<dbReference type="RefSeq" id="WP_331211944.1">
    <property type="nucleotide sequence ID" value="NZ_JAZGQL010000042.1"/>
</dbReference>
<feature type="transmembrane region" description="Helical" evidence="2">
    <location>
        <begin position="396"/>
        <end position="416"/>
    </location>
</feature>
<keyword evidence="6" id="KW-1185">Reference proteome</keyword>
<feature type="transmembrane region" description="Helical" evidence="2">
    <location>
        <begin position="188"/>
        <end position="208"/>
    </location>
</feature>
<name>A0ABU7SQ13_9ACTN</name>
<dbReference type="PANTHER" id="PTHR23028">
    <property type="entry name" value="ACETYLTRANSFERASE"/>
    <property type="match status" value="1"/>
</dbReference>
<gene>
    <name evidence="5" type="ORF">V1634_35170</name>
</gene>
<feature type="transmembrane region" description="Helical" evidence="2">
    <location>
        <begin position="152"/>
        <end position="176"/>
    </location>
</feature>
<keyword evidence="2" id="KW-0812">Transmembrane</keyword>
<accession>A0ABU7SQ13</accession>
<keyword evidence="2" id="KW-0472">Membrane</keyword>
<evidence type="ECO:0000259" key="3">
    <source>
        <dbReference type="Pfam" id="PF01757"/>
    </source>
</evidence>
<dbReference type="Pfam" id="PF19040">
    <property type="entry name" value="SGNH"/>
    <property type="match status" value="1"/>
</dbReference>
<reference evidence="5 6" key="1">
    <citation type="submission" date="2024-01" db="EMBL/GenBank/DDBJ databases">
        <title>Genome insights into Plantactinospora veratri sp. nov.</title>
        <authorList>
            <person name="Wang L."/>
        </authorList>
    </citation>
    <scope>NUCLEOTIDE SEQUENCE [LARGE SCALE GENOMIC DNA]</scope>
    <source>
        <strain evidence="5 6">NEAU-FHS4</strain>
    </source>
</reference>
<dbReference type="GO" id="GO:0016746">
    <property type="term" value="F:acyltransferase activity"/>
    <property type="evidence" value="ECO:0007669"/>
    <property type="project" value="UniProtKB-KW"/>
</dbReference>
<evidence type="ECO:0000259" key="4">
    <source>
        <dbReference type="Pfam" id="PF19040"/>
    </source>
</evidence>
<dbReference type="Pfam" id="PF01757">
    <property type="entry name" value="Acyl_transf_3"/>
    <property type="match status" value="1"/>
</dbReference>
<evidence type="ECO:0000313" key="5">
    <source>
        <dbReference type="EMBL" id="MEE6312065.1"/>
    </source>
</evidence>
<sequence>MVTQARPRSGTDVAGRPGHRADLTGLRALAVGSLLLGAAGIGAAPGGFVGADVLLVVAGFLVTAALLDAWRRTGRIDLAGFFARRVRRALPAGTLVLAASLPLALALLPRDRWSAAGWDVLAGAGQLLNWRLAAQHAQAVVPDAGASLLAHLWVVAVVAQFVLLWSLLVAGVAAWTAHRDRRPGVRPLLIAAGLLGLGSFAWSVWYTAAEPGPAFLVTTTRSWELALGALLALLGTRLAGLPRRLGTLLGWAGVAAVVVAVLTLRPGPDFPGLPALLPALGTAAIIAGGTIGRPAGAPGTGDAAGTAAVAARPGGVYRALGARPLRALGAVSYPLYLWHWPLLVGLHARFGDLRPAVGLGVLGGAVLLAVLTHRYVEIPARAGALDGWTPGQVLRVGTLLPAAGVLAGLLFQLTAWPPEQPAPPRAGTPVSALPSAAAPTAPGAAALGRSPRTSRAGVPVDRVRSITPDPADARDDLPDVYRHNCFPPVSSSLARSCVYGDRNAGFTVALAGDSHAASWVPALQVIAAAKGWRLVTYLKPSCPFLRLELMTGERPQREACAEWYRNVRTALTGPERPDLLLTTSSRYQPMAGGRGLNGRPAHDALVAGMRRTWSDLVSARVPTVVLRGTPILPADSAKCVSANPRRLKRCAADREVALATGAGAAQLAALDDLPRVGLIDLTPAICPGRRCAPVIGGVLVYRDNQHLTASYAATLAPRLRSALDRILAPPAS</sequence>
<feature type="transmembrane region" description="Helical" evidence="2">
    <location>
        <begin position="53"/>
        <end position="70"/>
    </location>
</feature>
<feature type="domain" description="Acyltransferase 3" evidence="3">
    <location>
        <begin position="46"/>
        <end position="373"/>
    </location>
</feature>
<feature type="domain" description="SGNH" evidence="4">
    <location>
        <begin position="495"/>
        <end position="720"/>
    </location>
</feature>
<evidence type="ECO:0000256" key="2">
    <source>
        <dbReference type="SAM" id="Phobius"/>
    </source>
</evidence>
<keyword evidence="2" id="KW-1133">Transmembrane helix</keyword>
<feature type="transmembrane region" description="Helical" evidence="2">
    <location>
        <begin position="214"/>
        <end position="233"/>
    </location>
</feature>
<organism evidence="5 6">
    <name type="scientific">Plantactinospora veratri</name>
    <dbReference type="NCBI Taxonomy" id="1436122"/>
    <lineage>
        <taxon>Bacteria</taxon>
        <taxon>Bacillati</taxon>
        <taxon>Actinomycetota</taxon>
        <taxon>Actinomycetes</taxon>
        <taxon>Micromonosporales</taxon>
        <taxon>Micromonosporaceae</taxon>
        <taxon>Plantactinospora</taxon>
    </lineage>
</organism>
<feature type="region of interest" description="Disordered" evidence="1">
    <location>
        <begin position="421"/>
        <end position="458"/>
    </location>
</feature>
<evidence type="ECO:0000313" key="6">
    <source>
        <dbReference type="Proteomes" id="UP001339911"/>
    </source>
</evidence>
<evidence type="ECO:0000256" key="1">
    <source>
        <dbReference type="SAM" id="MobiDB-lite"/>
    </source>
</evidence>
<feature type="compositionally biased region" description="Low complexity" evidence="1">
    <location>
        <begin position="428"/>
        <end position="448"/>
    </location>
</feature>
<dbReference type="InterPro" id="IPR050879">
    <property type="entry name" value="Acyltransferase_3"/>
</dbReference>